<keyword evidence="4 7" id="KW-0812">Transmembrane</keyword>
<dbReference type="Gene3D" id="1.10.287.1260">
    <property type="match status" value="1"/>
</dbReference>
<keyword evidence="3" id="KW-1003">Cell membrane</keyword>
<gene>
    <name evidence="11" type="ORF">SDC9_154580</name>
</gene>
<dbReference type="GO" id="GO:0055085">
    <property type="term" value="P:transmembrane transport"/>
    <property type="evidence" value="ECO:0007669"/>
    <property type="project" value="InterPro"/>
</dbReference>
<dbReference type="EMBL" id="VSSQ01053274">
    <property type="protein sequence ID" value="MPN07314.1"/>
    <property type="molecule type" value="Genomic_DNA"/>
</dbReference>
<comment type="similarity">
    <text evidence="2">Belongs to the MscS (TC 1.A.23) family.</text>
</comment>
<dbReference type="GO" id="GO:0005886">
    <property type="term" value="C:plasma membrane"/>
    <property type="evidence" value="ECO:0007669"/>
    <property type="project" value="UniProtKB-SubCell"/>
</dbReference>
<feature type="domain" description="Mechanosensitive ion channel MscS" evidence="8">
    <location>
        <begin position="101"/>
        <end position="164"/>
    </location>
</feature>
<dbReference type="Gene3D" id="2.30.30.60">
    <property type="match status" value="1"/>
</dbReference>
<feature type="domain" description="Mechanosensitive ion channel transmembrane helices 2/3" evidence="10">
    <location>
        <begin position="57"/>
        <end position="97"/>
    </location>
</feature>
<dbReference type="InterPro" id="IPR010920">
    <property type="entry name" value="LSM_dom_sf"/>
</dbReference>
<evidence type="ECO:0000256" key="2">
    <source>
        <dbReference type="ARBA" id="ARBA00008017"/>
    </source>
</evidence>
<dbReference type="AlphaFoldDB" id="A0A645F3X7"/>
<reference evidence="11" key="1">
    <citation type="submission" date="2019-08" db="EMBL/GenBank/DDBJ databases">
        <authorList>
            <person name="Kucharzyk K."/>
            <person name="Murdoch R.W."/>
            <person name="Higgins S."/>
            <person name="Loffler F."/>
        </authorList>
    </citation>
    <scope>NUCLEOTIDE SEQUENCE</scope>
</reference>
<dbReference type="InterPro" id="IPR011014">
    <property type="entry name" value="MscS_channel_TM-2"/>
</dbReference>
<feature type="domain" description="Mechanosensitive ion channel MscS C-terminal" evidence="9">
    <location>
        <begin position="172"/>
        <end position="256"/>
    </location>
</feature>
<dbReference type="Pfam" id="PF00924">
    <property type="entry name" value="MS_channel_2nd"/>
    <property type="match status" value="1"/>
</dbReference>
<accession>A0A645F3X7</accession>
<evidence type="ECO:0008006" key="12">
    <source>
        <dbReference type="Google" id="ProtNLM"/>
    </source>
</evidence>
<sequence length="271" mass="29840">MLTLHEKLNTLVRSLSVLFAIVMGAMFLASLAALFFTKLGKGKGDSASLAIKWLIRLAKIVIWGIALILFLDNIGIKITSLVTGLGIGGVAIAFAAQSALADVFCFFTIFFDKPYEIGDFIIAGDNMGTVEHIGVKTTRLRALGGEQLIASNADLTGSRIRNYKTMQQRRVLFTLGITYDTPSEKLRKIPDLIKSIVEQTQEATFARTNFASFGAYSLNYEIVYYVLSADYDRYMQINEQINLAIKEGFEQLGVSFAFPTTSVQIQDKTGA</sequence>
<evidence type="ECO:0000256" key="7">
    <source>
        <dbReference type="SAM" id="Phobius"/>
    </source>
</evidence>
<dbReference type="Pfam" id="PF21082">
    <property type="entry name" value="MS_channel_3rd"/>
    <property type="match status" value="1"/>
</dbReference>
<name>A0A645F3X7_9ZZZZ</name>
<evidence type="ECO:0000256" key="4">
    <source>
        <dbReference type="ARBA" id="ARBA00022692"/>
    </source>
</evidence>
<dbReference type="InterPro" id="IPR023408">
    <property type="entry name" value="MscS_beta-dom_sf"/>
</dbReference>
<dbReference type="Gene3D" id="3.30.70.100">
    <property type="match status" value="1"/>
</dbReference>
<dbReference type="SUPFAM" id="SSF50182">
    <property type="entry name" value="Sm-like ribonucleoproteins"/>
    <property type="match status" value="1"/>
</dbReference>
<dbReference type="Pfam" id="PF21088">
    <property type="entry name" value="MS_channel_1st"/>
    <property type="match status" value="1"/>
</dbReference>
<keyword evidence="6 7" id="KW-0472">Membrane</keyword>
<evidence type="ECO:0000256" key="1">
    <source>
        <dbReference type="ARBA" id="ARBA00004651"/>
    </source>
</evidence>
<dbReference type="PANTHER" id="PTHR30566">
    <property type="entry name" value="YNAI-RELATED MECHANOSENSITIVE ION CHANNEL"/>
    <property type="match status" value="1"/>
</dbReference>
<dbReference type="InterPro" id="IPR011066">
    <property type="entry name" value="MscS_channel_C_sf"/>
</dbReference>
<evidence type="ECO:0000259" key="9">
    <source>
        <dbReference type="Pfam" id="PF21082"/>
    </source>
</evidence>
<dbReference type="InterPro" id="IPR006685">
    <property type="entry name" value="MscS_channel_2nd"/>
</dbReference>
<evidence type="ECO:0000259" key="10">
    <source>
        <dbReference type="Pfam" id="PF21088"/>
    </source>
</evidence>
<organism evidence="11">
    <name type="scientific">bioreactor metagenome</name>
    <dbReference type="NCBI Taxonomy" id="1076179"/>
    <lineage>
        <taxon>unclassified sequences</taxon>
        <taxon>metagenomes</taxon>
        <taxon>ecological metagenomes</taxon>
    </lineage>
</organism>
<dbReference type="PANTHER" id="PTHR30566:SF25">
    <property type="entry name" value="INNER MEMBRANE PROTEIN"/>
    <property type="match status" value="1"/>
</dbReference>
<proteinExistence type="inferred from homology"/>
<feature type="transmembrane region" description="Helical" evidence="7">
    <location>
        <begin position="82"/>
        <end position="111"/>
    </location>
</feature>
<evidence type="ECO:0000256" key="3">
    <source>
        <dbReference type="ARBA" id="ARBA00022475"/>
    </source>
</evidence>
<evidence type="ECO:0000313" key="11">
    <source>
        <dbReference type="EMBL" id="MPN07314.1"/>
    </source>
</evidence>
<dbReference type="SUPFAM" id="SSF82689">
    <property type="entry name" value="Mechanosensitive channel protein MscS (YggB), C-terminal domain"/>
    <property type="match status" value="1"/>
</dbReference>
<dbReference type="InterPro" id="IPR049278">
    <property type="entry name" value="MS_channel_C"/>
</dbReference>
<dbReference type="InterPro" id="IPR049142">
    <property type="entry name" value="MS_channel_1st"/>
</dbReference>
<evidence type="ECO:0000256" key="6">
    <source>
        <dbReference type="ARBA" id="ARBA00023136"/>
    </source>
</evidence>
<dbReference type="SUPFAM" id="SSF82861">
    <property type="entry name" value="Mechanosensitive channel protein MscS (YggB), transmembrane region"/>
    <property type="match status" value="1"/>
</dbReference>
<comment type="subcellular location">
    <subcellularLocation>
        <location evidence="1">Cell membrane</location>
        <topology evidence="1">Multi-pass membrane protein</topology>
    </subcellularLocation>
</comment>
<keyword evidence="5 7" id="KW-1133">Transmembrane helix</keyword>
<evidence type="ECO:0000259" key="8">
    <source>
        <dbReference type="Pfam" id="PF00924"/>
    </source>
</evidence>
<feature type="transmembrane region" description="Helical" evidence="7">
    <location>
        <begin position="57"/>
        <end position="76"/>
    </location>
</feature>
<feature type="transmembrane region" description="Helical" evidence="7">
    <location>
        <begin position="15"/>
        <end position="36"/>
    </location>
</feature>
<protein>
    <recommendedName>
        <fullName evidence="12">Small-conductance mechanosensitive channel</fullName>
    </recommendedName>
</protein>
<evidence type="ECO:0000256" key="5">
    <source>
        <dbReference type="ARBA" id="ARBA00022989"/>
    </source>
</evidence>
<comment type="caution">
    <text evidence="11">The sequence shown here is derived from an EMBL/GenBank/DDBJ whole genome shotgun (WGS) entry which is preliminary data.</text>
</comment>